<dbReference type="Pfam" id="PF08241">
    <property type="entry name" value="Methyltransf_11"/>
    <property type="match status" value="1"/>
</dbReference>
<evidence type="ECO:0000256" key="20">
    <source>
        <dbReference type="RuleBase" id="RU362025"/>
    </source>
</evidence>
<dbReference type="PROSITE" id="PS51685">
    <property type="entry name" value="SAM_MT_ERG6_SMT"/>
    <property type="match status" value="1"/>
</dbReference>
<evidence type="ECO:0000256" key="15">
    <source>
        <dbReference type="ARBA" id="ARBA00023166"/>
    </source>
</evidence>
<feature type="transmembrane region" description="Helical" evidence="21">
    <location>
        <begin position="23"/>
        <end position="41"/>
    </location>
</feature>
<evidence type="ECO:0000256" key="13">
    <source>
        <dbReference type="ARBA" id="ARBA00023098"/>
    </source>
</evidence>
<keyword evidence="16" id="KW-0753">Steroid metabolism</keyword>
<keyword evidence="14 21" id="KW-0472">Membrane</keyword>
<keyword evidence="9" id="KW-0492">Microsome</keyword>
<comment type="catalytic activity">
    <reaction evidence="17">
        <text>24-methylidenelophenol + S-adenosyl-L-methionine = (Z)-24-ethylidenelophenol + S-adenosyl-L-homocysteine + H(+)</text>
        <dbReference type="Rhea" id="RHEA:21044"/>
        <dbReference type="ChEBI" id="CHEBI:15378"/>
        <dbReference type="ChEBI" id="CHEBI:29107"/>
        <dbReference type="ChEBI" id="CHEBI:33203"/>
        <dbReference type="ChEBI" id="CHEBI:57856"/>
        <dbReference type="ChEBI" id="CHEBI:59789"/>
        <dbReference type="EC" id="2.1.1.143"/>
    </reaction>
</comment>
<gene>
    <name evidence="23" type="ORF">WJX73_005226</name>
</gene>
<comment type="function">
    <text evidence="18">Catalyzes the methyl transfer from S-adenosyl-methionine to the methylene group of 24-methylene lophenol to form 24-ethylidene lophenol.</text>
</comment>
<evidence type="ECO:0000256" key="12">
    <source>
        <dbReference type="ARBA" id="ARBA00023011"/>
    </source>
</evidence>
<evidence type="ECO:0000313" key="23">
    <source>
        <dbReference type="EMBL" id="KAK9812226.1"/>
    </source>
</evidence>
<evidence type="ECO:0000313" key="24">
    <source>
        <dbReference type="Proteomes" id="UP001465755"/>
    </source>
</evidence>
<dbReference type="InterPro" id="IPR030384">
    <property type="entry name" value="MeTrfase_SMT"/>
</dbReference>
<keyword evidence="24" id="KW-1185">Reference proteome</keyword>
<evidence type="ECO:0000256" key="19">
    <source>
        <dbReference type="PROSITE-ProRule" id="PRU01022"/>
    </source>
</evidence>
<evidence type="ECO:0000259" key="22">
    <source>
        <dbReference type="PROSITE" id="PS51685"/>
    </source>
</evidence>
<dbReference type="InterPro" id="IPR029063">
    <property type="entry name" value="SAM-dependent_MTases_sf"/>
</dbReference>
<evidence type="ECO:0000256" key="6">
    <source>
        <dbReference type="ARBA" id="ARBA00022691"/>
    </source>
</evidence>
<keyword evidence="13" id="KW-0443">Lipid metabolism</keyword>
<evidence type="ECO:0000256" key="5">
    <source>
        <dbReference type="ARBA" id="ARBA00022679"/>
    </source>
</evidence>
<keyword evidence="8" id="KW-0256">Endoplasmic reticulum</keyword>
<keyword evidence="4 19" id="KW-0489">Methyltransferase</keyword>
<dbReference type="GO" id="GO:0032259">
    <property type="term" value="P:methylation"/>
    <property type="evidence" value="ECO:0007669"/>
    <property type="project" value="UniProtKB-KW"/>
</dbReference>
<evidence type="ECO:0000256" key="18">
    <source>
        <dbReference type="ARBA" id="ARBA00057056"/>
    </source>
</evidence>
<dbReference type="InterPro" id="IPR013705">
    <property type="entry name" value="Sterol_MeTrfase_C"/>
</dbReference>
<evidence type="ECO:0000256" key="16">
    <source>
        <dbReference type="ARBA" id="ARBA00023221"/>
    </source>
</evidence>
<dbReference type="Gene3D" id="3.40.50.150">
    <property type="entry name" value="Vaccinia Virus protein VP39"/>
    <property type="match status" value="1"/>
</dbReference>
<evidence type="ECO:0000256" key="4">
    <source>
        <dbReference type="ARBA" id="ARBA00022603"/>
    </source>
</evidence>
<evidence type="ECO:0000256" key="17">
    <source>
        <dbReference type="ARBA" id="ARBA00051352"/>
    </source>
</evidence>
<keyword evidence="15" id="KW-1207">Sterol metabolism</keyword>
<dbReference type="Pfam" id="PF08498">
    <property type="entry name" value="Sterol_MT_C"/>
    <property type="match status" value="1"/>
</dbReference>
<accession>A0AAW1PS07</accession>
<dbReference type="GO" id="GO:0016126">
    <property type="term" value="P:sterol biosynthetic process"/>
    <property type="evidence" value="ECO:0007669"/>
    <property type="project" value="UniProtKB-KW"/>
</dbReference>
<evidence type="ECO:0000256" key="3">
    <source>
        <dbReference type="ARBA" id="ARBA00022516"/>
    </source>
</evidence>
<keyword evidence="11 21" id="KW-1133">Transmembrane helix</keyword>
<dbReference type="FunFam" id="3.40.50.150:FF:000168">
    <property type="entry name" value="Methyltransferase"/>
    <property type="match status" value="1"/>
</dbReference>
<evidence type="ECO:0000256" key="10">
    <source>
        <dbReference type="ARBA" id="ARBA00022955"/>
    </source>
</evidence>
<keyword evidence="5 19" id="KW-0808">Transferase</keyword>
<keyword evidence="12" id="KW-0756">Sterol biosynthesis</keyword>
<comment type="subcellular location">
    <subcellularLocation>
        <location evidence="1">Microsome membrane</location>
        <topology evidence="1">Single-pass membrane protein</topology>
    </subcellularLocation>
</comment>
<dbReference type="AlphaFoldDB" id="A0AAW1PS07"/>
<evidence type="ECO:0000256" key="21">
    <source>
        <dbReference type="SAM" id="Phobius"/>
    </source>
</evidence>
<keyword evidence="3" id="KW-0444">Lipid biosynthesis</keyword>
<protein>
    <recommendedName>
        <fullName evidence="20">Methyltransferase</fullName>
        <ecNumber evidence="20">2.1.1.-</ecNumber>
    </recommendedName>
</protein>
<reference evidence="23 24" key="1">
    <citation type="journal article" date="2024" name="Nat. Commun.">
        <title>Phylogenomics reveals the evolutionary origins of lichenization in chlorophyte algae.</title>
        <authorList>
            <person name="Puginier C."/>
            <person name="Libourel C."/>
            <person name="Otte J."/>
            <person name="Skaloud P."/>
            <person name="Haon M."/>
            <person name="Grisel S."/>
            <person name="Petersen M."/>
            <person name="Berrin J.G."/>
            <person name="Delaux P.M."/>
            <person name="Dal Grande F."/>
            <person name="Keller J."/>
        </authorList>
    </citation>
    <scope>NUCLEOTIDE SEQUENCE [LARGE SCALE GENOMIC DNA]</scope>
    <source>
        <strain evidence="23 24">SAG 2036</strain>
    </source>
</reference>
<evidence type="ECO:0000256" key="2">
    <source>
        <dbReference type="ARBA" id="ARBA00004938"/>
    </source>
</evidence>
<dbReference type="PANTHER" id="PTHR44742">
    <property type="match status" value="1"/>
</dbReference>
<comment type="caution">
    <text evidence="23">The sequence shown here is derived from an EMBL/GenBank/DDBJ whole genome shotgun (WGS) entry which is preliminary data.</text>
</comment>
<evidence type="ECO:0000256" key="11">
    <source>
        <dbReference type="ARBA" id="ARBA00022989"/>
    </source>
</evidence>
<dbReference type="PANTHER" id="PTHR44742:SF2">
    <property type="entry name" value="24-METHYLENESTEROL C-METHYLTRANSFERASE 2"/>
    <property type="match status" value="1"/>
</dbReference>
<keyword evidence="6 19" id="KW-0949">S-adenosyl-L-methionine</keyword>
<comment type="pathway">
    <text evidence="2">Steroid biosynthesis; sterol biosynthesis.</text>
</comment>
<proteinExistence type="inferred from homology"/>
<dbReference type="EMBL" id="JALJOQ010000008">
    <property type="protein sequence ID" value="KAK9812226.1"/>
    <property type="molecule type" value="Genomic_DNA"/>
</dbReference>
<evidence type="ECO:0000256" key="1">
    <source>
        <dbReference type="ARBA" id="ARBA00004111"/>
    </source>
</evidence>
<dbReference type="EC" id="2.1.1.-" evidence="20"/>
<dbReference type="CDD" id="cd02440">
    <property type="entry name" value="AdoMet_MTases"/>
    <property type="match status" value="1"/>
</dbReference>
<evidence type="ECO:0000256" key="14">
    <source>
        <dbReference type="ARBA" id="ARBA00023136"/>
    </source>
</evidence>
<name>A0AAW1PS07_9CHLO</name>
<dbReference type="Proteomes" id="UP001465755">
    <property type="component" value="Unassembled WGS sequence"/>
</dbReference>
<feature type="domain" description="SAM-dependent methyltransferase Erg6/SMT-type" evidence="22">
    <location>
        <begin position="92"/>
        <end position="373"/>
    </location>
</feature>
<comment type="similarity">
    <text evidence="19 20">Belongs to the class I-like SAM-binding methyltransferase superfamily. Erg6/SMT family.</text>
</comment>
<dbReference type="InterPro" id="IPR013216">
    <property type="entry name" value="Methyltransf_11"/>
</dbReference>
<keyword evidence="10" id="KW-0752">Steroid biosynthesis</keyword>
<evidence type="ECO:0000256" key="9">
    <source>
        <dbReference type="ARBA" id="ARBA00022848"/>
    </source>
</evidence>
<dbReference type="SUPFAM" id="SSF53335">
    <property type="entry name" value="S-adenosyl-L-methionine-dependent methyltransferases"/>
    <property type="match status" value="1"/>
</dbReference>
<sequence length="387" mass="42287">MARDYLDSALEWLNDYTGDNKNLLAIGGAGAVLLLGSIYILPNGKDRHRLTGGGIKADRVKQEFNDYADAYGKEAGAGITDRTKTGQLVDTFYNLVTDIYEWGWGLSFHFSPRLPGKSWAASEAAHESRLAAILQLLPGKKCLDVGCGVGGPMRTIASTSGAEVTGITINQYQVQRAEHHNKKMGVQELCKPVQGDFLKMPFKDNSFDAAYAIEATCHAAKLEEVYGEIQRVLKPGGLFASYEWVATKHYDENNPEHVKIIDEINFGNGLPEMRTYKQAEEAGKIAGLELVMSIDIATASSVAGPWYNRLGWLMKSHIITFNSTMVWILARLHLAPAGMEDVHTMLVRVAKSLCDGGSTGVFSPMHLLVFKKPASPGKDQVANHVSA</sequence>
<dbReference type="GO" id="GO:0030797">
    <property type="term" value="F:24-methylenesterol C-methyltransferase activity"/>
    <property type="evidence" value="ECO:0007669"/>
    <property type="project" value="UniProtKB-EC"/>
</dbReference>
<evidence type="ECO:0000256" key="7">
    <source>
        <dbReference type="ARBA" id="ARBA00022692"/>
    </source>
</evidence>
<keyword evidence="7 21" id="KW-0812">Transmembrane</keyword>
<organism evidence="23 24">
    <name type="scientific">Symbiochloris irregularis</name>
    <dbReference type="NCBI Taxonomy" id="706552"/>
    <lineage>
        <taxon>Eukaryota</taxon>
        <taxon>Viridiplantae</taxon>
        <taxon>Chlorophyta</taxon>
        <taxon>core chlorophytes</taxon>
        <taxon>Trebouxiophyceae</taxon>
        <taxon>Trebouxiales</taxon>
        <taxon>Trebouxiaceae</taxon>
        <taxon>Symbiochloris</taxon>
    </lineage>
</organism>
<evidence type="ECO:0000256" key="8">
    <source>
        <dbReference type="ARBA" id="ARBA00022824"/>
    </source>
</evidence>